<protein>
    <submittedName>
        <fullName evidence="2">Methyltransferase family protein</fullName>
    </submittedName>
</protein>
<dbReference type="PANTHER" id="PTHR42912:SF80">
    <property type="entry name" value="METHYLTRANSFERASE DOMAIN-CONTAINING PROTEIN"/>
    <property type="match status" value="1"/>
</dbReference>
<dbReference type="PANTHER" id="PTHR42912">
    <property type="entry name" value="METHYLTRANSFERASE"/>
    <property type="match status" value="1"/>
</dbReference>
<dbReference type="AlphaFoldDB" id="A0A4V6NL03"/>
<evidence type="ECO:0000313" key="3">
    <source>
        <dbReference type="Proteomes" id="UP000295351"/>
    </source>
</evidence>
<dbReference type="EMBL" id="SLVX01000034">
    <property type="protein sequence ID" value="TCN34510.1"/>
    <property type="molecule type" value="Genomic_DNA"/>
</dbReference>
<dbReference type="InterPro" id="IPR013216">
    <property type="entry name" value="Methyltransf_11"/>
</dbReference>
<keyword evidence="2" id="KW-0489">Methyltransferase</keyword>
<feature type="domain" description="Methyltransferase type 11" evidence="1">
    <location>
        <begin position="57"/>
        <end position="152"/>
    </location>
</feature>
<dbReference type="RefSeq" id="WP_133036793.1">
    <property type="nucleotide sequence ID" value="NZ_BAABEI010000003.1"/>
</dbReference>
<proteinExistence type="predicted"/>
<reference evidence="2 3" key="1">
    <citation type="submission" date="2019-03" db="EMBL/GenBank/DDBJ databases">
        <title>Genomic Encyclopedia of Type Strains, Phase IV (KMG-IV): sequencing the most valuable type-strain genomes for metagenomic binning, comparative biology and taxonomic classification.</title>
        <authorList>
            <person name="Goeker M."/>
        </authorList>
    </citation>
    <scope>NUCLEOTIDE SEQUENCE [LARGE SCALE GENOMIC DNA]</scope>
    <source>
        <strain evidence="2 3">DSM 18401</strain>
    </source>
</reference>
<evidence type="ECO:0000313" key="2">
    <source>
        <dbReference type="EMBL" id="TCN34510.1"/>
    </source>
</evidence>
<evidence type="ECO:0000259" key="1">
    <source>
        <dbReference type="Pfam" id="PF08241"/>
    </source>
</evidence>
<comment type="caution">
    <text evidence="2">The sequence shown here is derived from an EMBL/GenBank/DDBJ whole genome shotgun (WGS) entry which is preliminary data.</text>
</comment>
<dbReference type="Gene3D" id="3.40.50.150">
    <property type="entry name" value="Vaccinia Virus protein VP39"/>
    <property type="match status" value="1"/>
</dbReference>
<organism evidence="2 3">
    <name type="scientific">Shinella granuli</name>
    <dbReference type="NCBI Taxonomy" id="323621"/>
    <lineage>
        <taxon>Bacteria</taxon>
        <taxon>Pseudomonadati</taxon>
        <taxon>Pseudomonadota</taxon>
        <taxon>Alphaproteobacteria</taxon>
        <taxon>Hyphomicrobiales</taxon>
        <taxon>Rhizobiaceae</taxon>
        <taxon>Shinella</taxon>
    </lineage>
</organism>
<keyword evidence="3" id="KW-1185">Reference proteome</keyword>
<dbReference type="InterPro" id="IPR029063">
    <property type="entry name" value="SAM-dependent_MTases_sf"/>
</dbReference>
<dbReference type="CDD" id="cd02440">
    <property type="entry name" value="AdoMet_MTases"/>
    <property type="match status" value="1"/>
</dbReference>
<name>A0A4V6NL03_SHIGR</name>
<accession>A0A4V6NL03</accession>
<sequence length="275" mass="30112">MPKANWTLKDDIREYWTSRAATFDLSPGHEIFGDDERRAWHALIERHLGAGGGRKALDLASGTGVISRLLCENGFAVTGLDFSEAMIEQARLKAAKHSLDATYVLGDAEETRLPDDAFDVIMTRHLVWTLPDPGTAFADWFRVLKPGGRVLIVDADTTARSMTSRLLQRLAAVLKRFARPSPTPGMDIEVHNRIVSQVHFSGGARAEDVAALLAGAGFETVVIDRDHGRIRRAQGRHMPLHQRLGRASQDRYAILATKPAAIPAAIDARSGQHAA</sequence>
<dbReference type="Pfam" id="PF08241">
    <property type="entry name" value="Methyltransf_11"/>
    <property type="match status" value="1"/>
</dbReference>
<dbReference type="Proteomes" id="UP000295351">
    <property type="component" value="Unassembled WGS sequence"/>
</dbReference>
<dbReference type="SUPFAM" id="SSF53335">
    <property type="entry name" value="S-adenosyl-L-methionine-dependent methyltransferases"/>
    <property type="match status" value="1"/>
</dbReference>
<dbReference type="GO" id="GO:0032259">
    <property type="term" value="P:methylation"/>
    <property type="evidence" value="ECO:0007669"/>
    <property type="project" value="UniProtKB-KW"/>
</dbReference>
<dbReference type="GO" id="GO:0008757">
    <property type="term" value="F:S-adenosylmethionine-dependent methyltransferase activity"/>
    <property type="evidence" value="ECO:0007669"/>
    <property type="project" value="InterPro"/>
</dbReference>
<gene>
    <name evidence="2" type="ORF">EV665_1341</name>
</gene>
<dbReference type="InterPro" id="IPR050508">
    <property type="entry name" value="Methyltransf_Superfamily"/>
</dbReference>
<keyword evidence="2" id="KW-0808">Transferase</keyword>